<accession>A0ABS4LDV1</accession>
<gene>
    <name evidence="2" type="ORF">J2Z77_006148</name>
</gene>
<feature type="signal peptide" evidence="1">
    <location>
        <begin position="1"/>
        <end position="26"/>
    </location>
</feature>
<dbReference type="EMBL" id="JAGGLQ010000016">
    <property type="protein sequence ID" value="MBP2040295.1"/>
    <property type="molecule type" value="Genomic_DNA"/>
</dbReference>
<comment type="caution">
    <text evidence="2">The sequence shown here is derived from an EMBL/GenBank/DDBJ whole genome shotgun (WGS) entry which is preliminary data.</text>
</comment>
<evidence type="ECO:0000313" key="3">
    <source>
        <dbReference type="Proteomes" id="UP001519310"/>
    </source>
</evidence>
<keyword evidence="1" id="KW-0732">Signal</keyword>
<name>A0ABS4LDV1_STRAV</name>
<sequence>MTLARTRRMAFVLVALLAGGRIAAYADGSSSAAPEQGAARAA</sequence>
<dbReference type="RefSeq" id="WP_268251446.1">
    <property type="nucleotide sequence ID" value="NZ_BMVL01000015.1"/>
</dbReference>
<protein>
    <submittedName>
        <fullName evidence="2">Uncharacterized protein</fullName>
    </submittedName>
</protein>
<reference evidence="2 3" key="1">
    <citation type="submission" date="2021-03" db="EMBL/GenBank/DDBJ databases">
        <title>Genomic Encyclopedia of Type Strains, Phase IV (KMG-IV): sequencing the most valuable type-strain genomes for metagenomic binning, comparative biology and taxonomic classification.</title>
        <authorList>
            <person name="Goeker M."/>
        </authorList>
    </citation>
    <scope>NUCLEOTIDE SEQUENCE [LARGE SCALE GENOMIC DNA]</scope>
    <source>
        <strain evidence="2 3">DSM 40526</strain>
    </source>
</reference>
<proteinExistence type="predicted"/>
<evidence type="ECO:0000313" key="2">
    <source>
        <dbReference type="EMBL" id="MBP2040295.1"/>
    </source>
</evidence>
<dbReference type="Proteomes" id="UP001519310">
    <property type="component" value="Unassembled WGS sequence"/>
</dbReference>
<keyword evidence="3" id="KW-1185">Reference proteome</keyword>
<feature type="chain" id="PRO_5045638815" evidence="1">
    <location>
        <begin position="27"/>
        <end position="42"/>
    </location>
</feature>
<organism evidence="2 3">
    <name type="scientific">Streptomyces avidinii</name>
    <dbReference type="NCBI Taxonomy" id="1895"/>
    <lineage>
        <taxon>Bacteria</taxon>
        <taxon>Bacillati</taxon>
        <taxon>Actinomycetota</taxon>
        <taxon>Actinomycetes</taxon>
        <taxon>Kitasatosporales</taxon>
        <taxon>Streptomycetaceae</taxon>
        <taxon>Streptomyces</taxon>
    </lineage>
</organism>
<evidence type="ECO:0000256" key="1">
    <source>
        <dbReference type="SAM" id="SignalP"/>
    </source>
</evidence>